<evidence type="ECO:0000313" key="1">
    <source>
        <dbReference type="EMBL" id="KAJ9071681.1"/>
    </source>
</evidence>
<dbReference type="EMBL" id="QTSX02003128">
    <property type="protein sequence ID" value="KAJ9071681.1"/>
    <property type="molecule type" value="Genomic_DNA"/>
</dbReference>
<accession>A0ACC2TB41</accession>
<organism evidence="1 2">
    <name type="scientific">Entomophthora muscae</name>
    <dbReference type="NCBI Taxonomy" id="34485"/>
    <lineage>
        <taxon>Eukaryota</taxon>
        <taxon>Fungi</taxon>
        <taxon>Fungi incertae sedis</taxon>
        <taxon>Zoopagomycota</taxon>
        <taxon>Entomophthoromycotina</taxon>
        <taxon>Entomophthoromycetes</taxon>
        <taxon>Entomophthorales</taxon>
        <taxon>Entomophthoraceae</taxon>
        <taxon>Entomophthora</taxon>
    </lineage>
</organism>
<protein>
    <submittedName>
        <fullName evidence="1">Uncharacterized protein</fullName>
    </submittedName>
</protein>
<sequence>MKLTVLAVVCVVVNAVNFKLKQCRKIQERPSVHSMTDEQWMRYTDALDKLNSGPRPTVWDSIAKLHSDLYSNVHGVAMFLGWHRAYLALVEQKLQEMDASVMIPFWDWSIYSQAPEKDPALSSRRFGFNGVKNGCVGDGTFINFTVLYNQKALPAPHCLRRAFQTKGSKAAALVSFDVLNRTTLQQPTFKGFWYDLEFGAHATIHNAISSDFASPTSPNDPIFFSHHAFVDKLWYDWQQRHPSQAYTYTFDTSISNFTSNLPPFNIPLRQTLNPATSLCYTYPNDHFVTGMRLTRRTTSNCTKLPQPSPDPFNRSDLTRIRIPLPMPDSFIQMMHYNPKVVRHYENRNAILVTQLNQATTNPNFPLQLHSSLQNLASFPKLPPPCI</sequence>
<gene>
    <name evidence="1" type="ORF">DSO57_1034504</name>
</gene>
<reference evidence="1" key="1">
    <citation type="submission" date="2022-04" db="EMBL/GenBank/DDBJ databases">
        <title>Genome of the entomopathogenic fungus Entomophthora muscae.</title>
        <authorList>
            <person name="Elya C."/>
            <person name="Lovett B.R."/>
            <person name="Lee E."/>
            <person name="Macias A.M."/>
            <person name="Hajek A.E."/>
            <person name="De Bivort B.L."/>
            <person name="Kasson M.T."/>
            <person name="De Fine Licht H.H."/>
            <person name="Stajich J.E."/>
        </authorList>
    </citation>
    <scope>NUCLEOTIDE SEQUENCE</scope>
    <source>
        <strain evidence="1">Berkeley</strain>
    </source>
</reference>
<comment type="caution">
    <text evidence="1">The sequence shown here is derived from an EMBL/GenBank/DDBJ whole genome shotgun (WGS) entry which is preliminary data.</text>
</comment>
<proteinExistence type="predicted"/>
<evidence type="ECO:0000313" key="2">
    <source>
        <dbReference type="Proteomes" id="UP001165960"/>
    </source>
</evidence>
<name>A0ACC2TB41_9FUNG</name>
<dbReference type="Proteomes" id="UP001165960">
    <property type="component" value="Unassembled WGS sequence"/>
</dbReference>
<keyword evidence="2" id="KW-1185">Reference proteome</keyword>